<evidence type="ECO:0000313" key="1">
    <source>
        <dbReference type="EMBL" id="CAG8978418.1"/>
    </source>
</evidence>
<dbReference type="Proteomes" id="UP000701801">
    <property type="component" value="Unassembled WGS sequence"/>
</dbReference>
<dbReference type="AlphaFoldDB" id="A0A9N9PXF1"/>
<gene>
    <name evidence="1" type="ORF">HYALB_00013107</name>
</gene>
<evidence type="ECO:0000313" key="2">
    <source>
        <dbReference type="Proteomes" id="UP000701801"/>
    </source>
</evidence>
<reference evidence="1" key="1">
    <citation type="submission" date="2021-07" db="EMBL/GenBank/DDBJ databases">
        <authorList>
            <person name="Durling M."/>
        </authorList>
    </citation>
    <scope>NUCLEOTIDE SEQUENCE</scope>
</reference>
<accession>A0A9N9PXF1</accession>
<protein>
    <submittedName>
        <fullName evidence="1">Uncharacterized protein</fullName>
    </submittedName>
</protein>
<dbReference type="EMBL" id="CAJVRM010000257">
    <property type="protein sequence ID" value="CAG8978418.1"/>
    <property type="molecule type" value="Genomic_DNA"/>
</dbReference>
<dbReference type="PANTHER" id="PTHR38166:SF1">
    <property type="entry name" value="C2H2-TYPE DOMAIN-CONTAINING PROTEIN"/>
    <property type="match status" value="1"/>
</dbReference>
<organism evidence="1 2">
    <name type="scientific">Hymenoscyphus albidus</name>
    <dbReference type="NCBI Taxonomy" id="595503"/>
    <lineage>
        <taxon>Eukaryota</taxon>
        <taxon>Fungi</taxon>
        <taxon>Dikarya</taxon>
        <taxon>Ascomycota</taxon>
        <taxon>Pezizomycotina</taxon>
        <taxon>Leotiomycetes</taxon>
        <taxon>Helotiales</taxon>
        <taxon>Helotiaceae</taxon>
        <taxon>Hymenoscyphus</taxon>
    </lineage>
</organism>
<proteinExistence type="predicted"/>
<name>A0A9N9PXF1_9HELO</name>
<comment type="caution">
    <text evidence="1">The sequence shown here is derived from an EMBL/GenBank/DDBJ whole genome shotgun (WGS) entry which is preliminary data.</text>
</comment>
<dbReference type="PANTHER" id="PTHR38166">
    <property type="entry name" value="C2H2-TYPE DOMAIN-CONTAINING PROTEIN-RELATED"/>
    <property type="match status" value="1"/>
</dbReference>
<keyword evidence="2" id="KW-1185">Reference proteome</keyword>
<dbReference type="OrthoDB" id="5382659at2759"/>
<sequence length="207" mass="23534">MAVKTCNLKSFTPDEGITSSMEKKLRSRRKTHATQTQEETWEEIYRMLFPLDSVPSPYFEAATDYIQRSPGSVELSSYEEYSRQELPRIFRRALEAAVGEQALPIENVLRNRLVEMIQECQNHVFTAYRSRQAASSATVDLAPAIDSLFSFVPAITNQEQIPNTYPNSTDPLQNFYQQPLYQSHALPAFDFDVNTEALDIPASDQGI</sequence>